<evidence type="ECO:0000256" key="4">
    <source>
        <dbReference type="ARBA" id="ARBA00023157"/>
    </source>
</evidence>
<dbReference type="PANTHER" id="PTHR46679:SF1">
    <property type="entry name" value="GLUTAREDOXIN-2, MITOCHONDRIAL"/>
    <property type="match status" value="1"/>
</dbReference>
<gene>
    <name evidence="7" type="ORF">CAPTEDRAFT_50248</name>
</gene>
<evidence type="ECO:0000313" key="7">
    <source>
        <dbReference type="EMBL" id="ELT89477.1"/>
    </source>
</evidence>
<reference evidence="7 9" key="2">
    <citation type="journal article" date="2013" name="Nature">
        <title>Insights into bilaterian evolution from three spiralian genomes.</title>
        <authorList>
            <person name="Simakov O."/>
            <person name="Marletaz F."/>
            <person name="Cho S.J."/>
            <person name="Edsinger-Gonzales E."/>
            <person name="Havlak P."/>
            <person name="Hellsten U."/>
            <person name="Kuo D.H."/>
            <person name="Larsson T."/>
            <person name="Lv J."/>
            <person name="Arendt D."/>
            <person name="Savage R."/>
            <person name="Osoegawa K."/>
            <person name="de Jong P."/>
            <person name="Grimwood J."/>
            <person name="Chapman J.A."/>
            <person name="Shapiro H."/>
            <person name="Aerts A."/>
            <person name="Otillar R.P."/>
            <person name="Terry A.Y."/>
            <person name="Boore J.L."/>
            <person name="Grigoriev I.V."/>
            <person name="Lindberg D.R."/>
            <person name="Seaver E.C."/>
            <person name="Weisblat D.A."/>
            <person name="Putnam N.H."/>
            <person name="Rokhsar D.S."/>
        </authorList>
    </citation>
    <scope>NUCLEOTIDE SEQUENCE</scope>
    <source>
        <strain evidence="7 9">I ESC-2004</strain>
    </source>
</reference>
<feature type="domain" description="Glutaredoxin" evidence="6">
    <location>
        <begin position="26"/>
        <end position="78"/>
    </location>
</feature>
<dbReference type="InterPro" id="IPR002109">
    <property type="entry name" value="Glutaredoxin"/>
</dbReference>
<evidence type="ECO:0000256" key="3">
    <source>
        <dbReference type="ARBA" id="ARBA00022982"/>
    </source>
</evidence>
<dbReference type="Proteomes" id="UP000014760">
    <property type="component" value="Unassembled WGS sequence"/>
</dbReference>
<sequence>DMGSNESLLASQEASYIQDTVKDNCVVVFSKTTCGYCRMAKKVFEDIGTPYVAVELNKRDDGGKMQSVLQAMTGESTVSTIL</sequence>
<evidence type="ECO:0000256" key="2">
    <source>
        <dbReference type="ARBA" id="ARBA00022448"/>
    </source>
</evidence>
<protein>
    <recommendedName>
        <fullName evidence="6">Glutaredoxin domain-containing protein</fullName>
    </recommendedName>
</protein>
<reference evidence="9" key="1">
    <citation type="submission" date="2012-12" db="EMBL/GenBank/DDBJ databases">
        <authorList>
            <person name="Hellsten U."/>
            <person name="Grimwood J."/>
            <person name="Chapman J.A."/>
            <person name="Shapiro H."/>
            <person name="Aerts A."/>
            <person name="Otillar R.P."/>
            <person name="Terry A.Y."/>
            <person name="Boore J.L."/>
            <person name="Simakov O."/>
            <person name="Marletaz F."/>
            <person name="Cho S.-J."/>
            <person name="Edsinger-Gonzales E."/>
            <person name="Havlak P."/>
            <person name="Kuo D.-H."/>
            <person name="Larsson T."/>
            <person name="Lv J."/>
            <person name="Arendt D."/>
            <person name="Savage R."/>
            <person name="Osoegawa K."/>
            <person name="de Jong P."/>
            <person name="Lindberg D.R."/>
            <person name="Seaver E.C."/>
            <person name="Weisblat D.A."/>
            <person name="Putnam N.H."/>
            <person name="Grigoriev I.V."/>
            <person name="Rokhsar D.S."/>
        </authorList>
    </citation>
    <scope>NUCLEOTIDE SEQUENCE</scope>
    <source>
        <strain evidence="9">I ESC-2004</strain>
    </source>
</reference>
<feature type="non-terminal residue" evidence="7">
    <location>
        <position position="82"/>
    </location>
</feature>
<dbReference type="Pfam" id="PF00462">
    <property type="entry name" value="Glutaredoxin"/>
    <property type="match status" value="1"/>
</dbReference>
<dbReference type="InterPro" id="IPR036249">
    <property type="entry name" value="Thioredoxin-like_sf"/>
</dbReference>
<keyword evidence="5" id="KW-0676">Redox-active center</keyword>
<evidence type="ECO:0000259" key="6">
    <source>
        <dbReference type="Pfam" id="PF00462"/>
    </source>
</evidence>
<dbReference type="PANTHER" id="PTHR46679">
    <property type="match status" value="1"/>
</dbReference>
<evidence type="ECO:0000256" key="1">
    <source>
        <dbReference type="ARBA" id="ARBA00007787"/>
    </source>
</evidence>
<dbReference type="EnsemblMetazoa" id="CapteT50248">
    <property type="protein sequence ID" value="CapteP50248"/>
    <property type="gene ID" value="CapteG50248"/>
</dbReference>
<organism evidence="7">
    <name type="scientific">Capitella teleta</name>
    <name type="common">Polychaete worm</name>
    <dbReference type="NCBI Taxonomy" id="283909"/>
    <lineage>
        <taxon>Eukaryota</taxon>
        <taxon>Metazoa</taxon>
        <taxon>Spiralia</taxon>
        <taxon>Lophotrochozoa</taxon>
        <taxon>Annelida</taxon>
        <taxon>Polychaeta</taxon>
        <taxon>Sedentaria</taxon>
        <taxon>Scolecida</taxon>
        <taxon>Capitellidae</taxon>
        <taxon>Capitella</taxon>
    </lineage>
</organism>
<comment type="similarity">
    <text evidence="1">Belongs to the glutaredoxin family.</text>
</comment>
<keyword evidence="2" id="KW-0813">Transport</keyword>
<dbReference type="STRING" id="283909.R7TDB2"/>
<dbReference type="Gene3D" id="3.40.30.10">
    <property type="entry name" value="Glutaredoxin"/>
    <property type="match status" value="1"/>
</dbReference>
<keyword evidence="9" id="KW-1185">Reference proteome</keyword>
<proteinExistence type="inferred from homology"/>
<accession>R7TDB2</accession>
<dbReference type="HOGENOM" id="CLU_2694871_0_0_1"/>
<evidence type="ECO:0000313" key="9">
    <source>
        <dbReference type="Proteomes" id="UP000014760"/>
    </source>
</evidence>
<dbReference type="AlphaFoldDB" id="R7TDB2"/>
<feature type="non-terminal residue" evidence="7">
    <location>
        <position position="1"/>
    </location>
</feature>
<dbReference type="OMA" id="YGSDNCP"/>
<evidence type="ECO:0000256" key="5">
    <source>
        <dbReference type="ARBA" id="ARBA00023284"/>
    </source>
</evidence>
<reference evidence="8" key="3">
    <citation type="submission" date="2015-06" db="UniProtKB">
        <authorList>
            <consortium name="EnsemblMetazoa"/>
        </authorList>
    </citation>
    <scope>IDENTIFICATION</scope>
</reference>
<evidence type="ECO:0000313" key="8">
    <source>
        <dbReference type="EnsemblMetazoa" id="CapteP50248"/>
    </source>
</evidence>
<dbReference type="EMBL" id="AMQN01032616">
    <property type="status" value="NOT_ANNOTATED_CDS"/>
    <property type="molecule type" value="Genomic_DNA"/>
</dbReference>
<dbReference type="PROSITE" id="PS51354">
    <property type="entry name" value="GLUTAREDOXIN_2"/>
    <property type="match status" value="1"/>
</dbReference>
<dbReference type="OrthoDB" id="418495at2759"/>
<name>R7TDB2_CAPTE</name>
<keyword evidence="4" id="KW-1015">Disulfide bond</keyword>
<dbReference type="FunCoup" id="R7TDB2">
    <property type="interactions" value="703"/>
</dbReference>
<dbReference type="GO" id="GO:0015035">
    <property type="term" value="F:protein-disulfide reductase activity"/>
    <property type="evidence" value="ECO:0007669"/>
    <property type="project" value="TreeGrafter"/>
</dbReference>
<keyword evidence="3" id="KW-0249">Electron transport</keyword>
<dbReference type="SUPFAM" id="SSF52833">
    <property type="entry name" value="Thioredoxin-like"/>
    <property type="match status" value="1"/>
</dbReference>
<dbReference type="GO" id="GO:0005739">
    <property type="term" value="C:mitochondrion"/>
    <property type="evidence" value="ECO:0007669"/>
    <property type="project" value="TreeGrafter"/>
</dbReference>
<dbReference type="EMBL" id="KB311326">
    <property type="protein sequence ID" value="ELT89477.1"/>
    <property type="molecule type" value="Genomic_DNA"/>
</dbReference>